<dbReference type="EMBL" id="QPJU01000001">
    <property type="protein sequence ID" value="RCX11665.1"/>
    <property type="molecule type" value="Genomic_DNA"/>
</dbReference>
<organism evidence="8 9">
    <name type="scientific">Extensimonas vulgaris</name>
    <dbReference type="NCBI Taxonomy" id="1031594"/>
    <lineage>
        <taxon>Bacteria</taxon>
        <taxon>Pseudomonadati</taxon>
        <taxon>Pseudomonadota</taxon>
        <taxon>Betaproteobacteria</taxon>
        <taxon>Burkholderiales</taxon>
        <taxon>Comamonadaceae</taxon>
        <taxon>Extensimonas</taxon>
    </lineage>
</organism>
<reference evidence="8 9" key="1">
    <citation type="submission" date="2018-07" db="EMBL/GenBank/DDBJ databases">
        <title>Genomic Encyclopedia of Type Strains, Phase IV (KMG-IV): sequencing the most valuable type-strain genomes for metagenomic binning, comparative biology and taxonomic classification.</title>
        <authorList>
            <person name="Goeker M."/>
        </authorList>
    </citation>
    <scope>NUCLEOTIDE SEQUENCE [LARGE SCALE GENOMIC DNA]</scope>
    <source>
        <strain evidence="8 9">DSM 100911</strain>
    </source>
</reference>
<evidence type="ECO:0000256" key="1">
    <source>
        <dbReference type="ARBA" id="ARBA00005230"/>
    </source>
</evidence>
<proteinExistence type="inferred from homology"/>
<gene>
    <name evidence="8" type="ORF">DFR45_101193</name>
</gene>
<evidence type="ECO:0000256" key="6">
    <source>
        <dbReference type="ARBA" id="ARBA00029628"/>
    </source>
</evidence>
<dbReference type="Proteomes" id="UP000252174">
    <property type="component" value="Unassembled WGS sequence"/>
</dbReference>
<keyword evidence="4" id="KW-0805">Transcription regulation</keyword>
<comment type="similarity">
    <text evidence="1">Belongs to the CcdB toxin family.</text>
</comment>
<name>A0A369ARC6_9BURK</name>
<dbReference type="Pfam" id="PF01845">
    <property type="entry name" value="CcdB"/>
    <property type="match status" value="1"/>
</dbReference>
<dbReference type="GO" id="GO:0006276">
    <property type="term" value="P:plasmid maintenance"/>
    <property type="evidence" value="ECO:0007669"/>
    <property type="project" value="InterPro"/>
</dbReference>
<evidence type="ECO:0000256" key="4">
    <source>
        <dbReference type="ARBA" id="ARBA00023015"/>
    </source>
</evidence>
<accession>A0A369ARC6</accession>
<dbReference type="SUPFAM" id="SSF50118">
    <property type="entry name" value="Cell growth inhibitor/plasmid maintenance toxic component"/>
    <property type="match status" value="1"/>
</dbReference>
<sequence>MAQFDVYVNPNPASRPAVPFVLDVQSGLIDSLPTRLVMPLSRVGAGLAKLPTNLCPVLEVEGEALTLMPHLAAPVSARLLRKPVISLSHSASAVSAAMDAVLSGV</sequence>
<protein>
    <recommendedName>
        <fullName evidence="2">Toxin CcdB</fullName>
    </recommendedName>
    <alternativeName>
        <fullName evidence="7">Cytotoxic protein CcdB</fullName>
    </alternativeName>
    <alternativeName>
        <fullName evidence="6">Protein LetD</fullName>
    </alternativeName>
</protein>
<evidence type="ECO:0000256" key="7">
    <source>
        <dbReference type="ARBA" id="ARBA00033135"/>
    </source>
</evidence>
<dbReference type="OrthoDB" id="9813510at2"/>
<dbReference type="RefSeq" id="WP_114481835.1">
    <property type="nucleotide sequence ID" value="NZ_QPJU01000001.1"/>
</dbReference>
<keyword evidence="5" id="KW-0804">Transcription</keyword>
<dbReference type="GO" id="GO:0008657">
    <property type="term" value="F:DNA topoisomerase type II (double strand cut, ATP-hydrolyzing) inhibitor activity"/>
    <property type="evidence" value="ECO:0007669"/>
    <property type="project" value="InterPro"/>
</dbReference>
<keyword evidence="3" id="KW-0678">Repressor</keyword>
<comment type="caution">
    <text evidence="8">The sequence shown here is derived from an EMBL/GenBank/DDBJ whole genome shotgun (WGS) entry which is preliminary data.</text>
</comment>
<evidence type="ECO:0000256" key="2">
    <source>
        <dbReference type="ARBA" id="ARBA00015075"/>
    </source>
</evidence>
<dbReference type="Gene3D" id="2.30.30.110">
    <property type="match status" value="1"/>
</dbReference>
<dbReference type="InterPro" id="IPR002712">
    <property type="entry name" value="CcdB"/>
</dbReference>
<evidence type="ECO:0000313" key="8">
    <source>
        <dbReference type="EMBL" id="RCX11665.1"/>
    </source>
</evidence>
<evidence type="ECO:0000313" key="9">
    <source>
        <dbReference type="Proteomes" id="UP000252174"/>
    </source>
</evidence>
<dbReference type="InterPro" id="IPR011067">
    <property type="entry name" value="Plasmid_toxin/cell-grow_inhib"/>
</dbReference>
<keyword evidence="9" id="KW-1185">Reference proteome</keyword>
<evidence type="ECO:0000256" key="3">
    <source>
        <dbReference type="ARBA" id="ARBA00022491"/>
    </source>
</evidence>
<evidence type="ECO:0000256" key="5">
    <source>
        <dbReference type="ARBA" id="ARBA00023163"/>
    </source>
</evidence>
<dbReference type="AlphaFoldDB" id="A0A369ARC6"/>